<feature type="compositionally biased region" description="Gly residues" evidence="1">
    <location>
        <begin position="103"/>
        <end position="115"/>
    </location>
</feature>
<organism evidence="3 4">
    <name type="scientific">Streptomyces aureoversilis</name>
    <dbReference type="NCBI Taxonomy" id="67277"/>
    <lineage>
        <taxon>Bacteria</taxon>
        <taxon>Bacillati</taxon>
        <taxon>Actinomycetota</taxon>
        <taxon>Actinomycetes</taxon>
        <taxon>Kitasatosporales</taxon>
        <taxon>Streptomycetaceae</taxon>
        <taxon>Streptomyces</taxon>
    </lineage>
</organism>
<dbReference type="RefSeq" id="WP_382051024.1">
    <property type="nucleotide sequence ID" value="NZ_JBHSKJ010000037.1"/>
</dbReference>
<evidence type="ECO:0000313" key="3">
    <source>
        <dbReference type="EMBL" id="MFC5149973.1"/>
    </source>
</evidence>
<protein>
    <recommendedName>
        <fullName evidence="5">Secreted protein</fullName>
    </recommendedName>
</protein>
<feature type="region of interest" description="Disordered" evidence="1">
    <location>
        <begin position="98"/>
        <end position="122"/>
    </location>
</feature>
<name>A0ABW0A8D8_9ACTN</name>
<proteinExistence type="predicted"/>
<gene>
    <name evidence="3" type="ORF">ACFPP6_35565</name>
</gene>
<feature type="transmembrane region" description="Helical" evidence="2">
    <location>
        <begin position="28"/>
        <end position="50"/>
    </location>
</feature>
<sequence length="240" mass="24202">MTTKPHLAFPPAPPAPAPAGRPGHRRKLVTGAVAALVLLLVAGVAAGWWLTREEDSSPFAGRPRVTDGAAGLSYAIPEGWEHEEGKKLIGAFTSSVTKEHAGTGTGTGSGTGSGTGASSEGGSTVLAGRAAAVPQAALQQQAERAARSNAVFFYPEGSSEVAESRPTTAGGRPAHTVALRVSEGKRGSAVPEGAGGTGHLRLTLIAVDDSRSAFLLGIAQPGGPVEAREVDQVMESASLN</sequence>
<feature type="compositionally biased region" description="Pro residues" evidence="1">
    <location>
        <begin position="8"/>
        <end position="19"/>
    </location>
</feature>
<dbReference type="Proteomes" id="UP001596222">
    <property type="component" value="Unassembled WGS sequence"/>
</dbReference>
<keyword evidence="2" id="KW-0472">Membrane</keyword>
<keyword evidence="2" id="KW-0812">Transmembrane</keyword>
<evidence type="ECO:0000256" key="1">
    <source>
        <dbReference type="SAM" id="MobiDB-lite"/>
    </source>
</evidence>
<dbReference type="EMBL" id="JBHSKJ010000037">
    <property type="protein sequence ID" value="MFC5149973.1"/>
    <property type="molecule type" value="Genomic_DNA"/>
</dbReference>
<evidence type="ECO:0000313" key="4">
    <source>
        <dbReference type="Proteomes" id="UP001596222"/>
    </source>
</evidence>
<feature type="region of interest" description="Disordered" evidence="1">
    <location>
        <begin position="1"/>
        <end position="23"/>
    </location>
</feature>
<evidence type="ECO:0000256" key="2">
    <source>
        <dbReference type="SAM" id="Phobius"/>
    </source>
</evidence>
<comment type="caution">
    <text evidence="3">The sequence shown here is derived from an EMBL/GenBank/DDBJ whole genome shotgun (WGS) entry which is preliminary data.</text>
</comment>
<keyword evidence="4" id="KW-1185">Reference proteome</keyword>
<evidence type="ECO:0008006" key="5">
    <source>
        <dbReference type="Google" id="ProtNLM"/>
    </source>
</evidence>
<keyword evidence="2" id="KW-1133">Transmembrane helix</keyword>
<accession>A0ABW0A8D8</accession>
<reference evidence="4" key="1">
    <citation type="journal article" date="2019" name="Int. J. Syst. Evol. Microbiol.">
        <title>The Global Catalogue of Microorganisms (GCM) 10K type strain sequencing project: providing services to taxonomists for standard genome sequencing and annotation.</title>
        <authorList>
            <consortium name="The Broad Institute Genomics Platform"/>
            <consortium name="The Broad Institute Genome Sequencing Center for Infectious Disease"/>
            <person name="Wu L."/>
            <person name="Ma J."/>
        </authorList>
    </citation>
    <scope>NUCLEOTIDE SEQUENCE [LARGE SCALE GENOMIC DNA]</scope>
    <source>
        <strain evidence="4">CGMCC 4.1641</strain>
    </source>
</reference>